<dbReference type="GO" id="GO:0004725">
    <property type="term" value="F:protein tyrosine phosphatase activity"/>
    <property type="evidence" value="ECO:0007669"/>
    <property type="project" value="UniProtKB-EC"/>
</dbReference>
<dbReference type="Gene3D" id="3.40.50.2300">
    <property type="match status" value="1"/>
</dbReference>
<evidence type="ECO:0000313" key="6">
    <source>
        <dbReference type="EMBL" id="OIQ72891.1"/>
    </source>
</evidence>
<dbReference type="CDD" id="cd16343">
    <property type="entry name" value="LMWPTP"/>
    <property type="match status" value="1"/>
</dbReference>
<dbReference type="AlphaFoldDB" id="A0A1J5Q603"/>
<dbReference type="InterPro" id="IPR050438">
    <property type="entry name" value="LMW_PTPase"/>
</dbReference>
<comment type="similarity">
    <text evidence="1">Belongs to the low molecular weight phosphotyrosine protein phosphatase family.</text>
</comment>
<feature type="domain" description="Phosphotyrosine protein phosphatase I" evidence="5">
    <location>
        <begin position="26"/>
        <end position="175"/>
    </location>
</feature>
<evidence type="ECO:0000256" key="1">
    <source>
        <dbReference type="ARBA" id="ARBA00011063"/>
    </source>
</evidence>
<accession>A0A1J5Q603</accession>
<dbReference type="InterPro" id="IPR036196">
    <property type="entry name" value="Ptyr_pPase_sf"/>
</dbReference>
<dbReference type="InterPro" id="IPR023485">
    <property type="entry name" value="Ptyr_pPase"/>
</dbReference>
<reference evidence="6" key="1">
    <citation type="submission" date="2016-10" db="EMBL/GenBank/DDBJ databases">
        <title>Sequence of Gallionella enrichment culture.</title>
        <authorList>
            <person name="Poehlein A."/>
            <person name="Muehling M."/>
            <person name="Daniel R."/>
        </authorList>
    </citation>
    <scope>NUCLEOTIDE SEQUENCE</scope>
</reference>
<evidence type="ECO:0000256" key="3">
    <source>
        <dbReference type="ARBA" id="ARBA00022801"/>
    </source>
</evidence>
<evidence type="ECO:0000256" key="4">
    <source>
        <dbReference type="ARBA" id="ARBA00022912"/>
    </source>
</evidence>
<dbReference type="EC" id="3.1.3.48" evidence="2"/>
<evidence type="ECO:0000256" key="2">
    <source>
        <dbReference type="ARBA" id="ARBA00013064"/>
    </source>
</evidence>
<name>A0A1J5Q603_9ZZZZ</name>
<sequence length="184" mass="20825">MWFISQSLHLSSPPVFKRQNSIVPEFSVLFVCMGNICRSPTAEGVFRYKVREAGLEQRVLIDSAGTHAFHIGESPDRRSQRHAQARGYDLSMLRARAVGPEDFSRFDLLLAMDLDNLALLEEQCPEEELARCRLFLSFAPQAPVAIVPDPYFGTDRDFDRVLDLVELASTGLLVHIQKYLAQQD</sequence>
<dbReference type="FunFam" id="3.40.50.2300:FF:000113">
    <property type="entry name" value="Low molecular weight protein-tyrosine-phosphatase"/>
    <property type="match status" value="1"/>
</dbReference>
<dbReference type="EMBL" id="MLJW01003088">
    <property type="protein sequence ID" value="OIQ72891.1"/>
    <property type="molecule type" value="Genomic_DNA"/>
</dbReference>
<gene>
    <name evidence="6" type="primary">yfkJ_9</name>
    <name evidence="6" type="ORF">GALL_454780</name>
</gene>
<dbReference type="PRINTS" id="PR00719">
    <property type="entry name" value="LMWPTPASE"/>
</dbReference>
<dbReference type="InterPro" id="IPR017867">
    <property type="entry name" value="Tyr_phospatase_low_mol_wt"/>
</dbReference>
<dbReference type="PANTHER" id="PTHR11717">
    <property type="entry name" value="LOW MOLECULAR WEIGHT PROTEIN TYROSINE PHOSPHATASE"/>
    <property type="match status" value="1"/>
</dbReference>
<evidence type="ECO:0000259" key="5">
    <source>
        <dbReference type="SMART" id="SM00226"/>
    </source>
</evidence>
<dbReference type="SMART" id="SM00226">
    <property type="entry name" value="LMWPc"/>
    <property type="match status" value="1"/>
</dbReference>
<comment type="caution">
    <text evidence="6">The sequence shown here is derived from an EMBL/GenBank/DDBJ whole genome shotgun (WGS) entry which is preliminary data.</text>
</comment>
<proteinExistence type="inferred from homology"/>
<dbReference type="SUPFAM" id="SSF52788">
    <property type="entry name" value="Phosphotyrosine protein phosphatases I"/>
    <property type="match status" value="1"/>
</dbReference>
<keyword evidence="4" id="KW-0904">Protein phosphatase</keyword>
<dbReference type="Pfam" id="PF01451">
    <property type="entry name" value="LMWPc"/>
    <property type="match status" value="1"/>
</dbReference>
<keyword evidence="3 6" id="KW-0378">Hydrolase</keyword>
<organism evidence="6">
    <name type="scientific">mine drainage metagenome</name>
    <dbReference type="NCBI Taxonomy" id="410659"/>
    <lineage>
        <taxon>unclassified sequences</taxon>
        <taxon>metagenomes</taxon>
        <taxon>ecological metagenomes</taxon>
    </lineage>
</organism>
<protein>
    <recommendedName>
        <fullName evidence="2">protein-tyrosine-phosphatase</fullName>
        <ecNumber evidence="2">3.1.3.48</ecNumber>
    </recommendedName>
</protein>
<dbReference type="PANTHER" id="PTHR11717:SF7">
    <property type="entry name" value="LOW MOLECULAR WEIGHT PHOSPHOTYROSINE PROTEIN PHOSPHATASE"/>
    <property type="match status" value="1"/>
</dbReference>